<dbReference type="NCBIfam" id="TIGR00172">
    <property type="entry name" value="maf"/>
    <property type="match status" value="1"/>
</dbReference>
<dbReference type="PIRSF" id="PIRSF006305">
    <property type="entry name" value="Maf"/>
    <property type="match status" value="1"/>
</dbReference>
<gene>
    <name evidence="7" type="ORF">EBO34_09875</name>
</gene>
<reference evidence="7 8" key="1">
    <citation type="submission" date="2018-10" db="EMBL/GenBank/DDBJ databases">
        <title>Bacillus Keqinensis sp. nov., a moderately halophilic bacterium isolated from a saline-alkaline lake.</title>
        <authorList>
            <person name="Wang H."/>
        </authorList>
    </citation>
    <scope>NUCLEOTIDE SEQUENCE [LARGE SCALE GENOMIC DNA]</scope>
    <source>
        <strain evidence="7 8">KQ-3</strain>
    </source>
</reference>
<dbReference type="HAMAP" id="MF_00528">
    <property type="entry name" value="Maf"/>
    <property type="match status" value="1"/>
</dbReference>
<dbReference type="EC" id="3.6.1.9" evidence="6"/>
<dbReference type="SUPFAM" id="SSF52972">
    <property type="entry name" value="ITPase-like"/>
    <property type="match status" value="1"/>
</dbReference>
<evidence type="ECO:0000256" key="6">
    <source>
        <dbReference type="HAMAP-Rule" id="MF_00528"/>
    </source>
</evidence>
<keyword evidence="3 6" id="KW-0963">Cytoplasm</keyword>
<dbReference type="EMBL" id="RHIB01000001">
    <property type="protein sequence ID" value="RNA70211.1"/>
    <property type="molecule type" value="Genomic_DNA"/>
</dbReference>
<comment type="similarity">
    <text evidence="6">Belongs to the Maf family. YhdE subfamily.</text>
</comment>
<dbReference type="GO" id="GO:0009117">
    <property type="term" value="P:nucleotide metabolic process"/>
    <property type="evidence" value="ECO:0007669"/>
    <property type="project" value="UniProtKB-KW"/>
</dbReference>
<comment type="caution">
    <text evidence="6">Lacks conserved residue(s) required for the propagation of feature annotation.</text>
</comment>
<comment type="subcellular location">
    <subcellularLocation>
        <location evidence="2 6">Cytoplasm</location>
    </subcellularLocation>
</comment>
<dbReference type="Pfam" id="PF02545">
    <property type="entry name" value="Maf"/>
    <property type="match status" value="1"/>
</dbReference>
<protein>
    <recommendedName>
        <fullName evidence="6">dTTP/UTP pyrophosphatase</fullName>
        <shortName evidence="6">dTTPase/UTPase</shortName>
        <ecNumber evidence="6">3.6.1.9</ecNumber>
    </recommendedName>
    <alternativeName>
        <fullName evidence="6">Nucleoside triphosphate pyrophosphatase</fullName>
    </alternativeName>
    <alternativeName>
        <fullName evidence="6">Nucleotide pyrophosphatase</fullName>
        <shortName evidence="6">Nucleotide PPase</shortName>
    </alternativeName>
</protein>
<evidence type="ECO:0000313" key="7">
    <source>
        <dbReference type="EMBL" id="RNA70211.1"/>
    </source>
</evidence>
<dbReference type="AlphaFoldDB" id="A0A3M7TY44"/>
<dbReference type="InterPro" id="IPR029001">
    <property type="entry name" value="ITPase-like_fam"/>
</dbReference>
<comment type="catalytic activity">
    <reaction evidence="6">
        <text>UTP + H2O = UMP + diphosphate + H(+)</text>
        <dbReference type="Rhea" id="RHEA:29395"/>
        <dbReference type="ChEBI" id="CHEBI:15377"/>
        <dbReference type="ChEBI" id="CHEBI:15378"/>
        <dbReference type="ChEBI" id="CHEBI:33019"/>
        <dbReference type="ChEBI" id="CHEBI:46398"/>
        <dbReference type="ChEBI" id="CHEBI:57865"/>
        <dbReference type="EC" id="3.6.1.9"/>
    </reaction>
</comment>
<keyword evidence="4 6" id="KW-0378">Hydrolase</keyword>
<evidence type="ECO:0000256" key="2">
    <source>
        <dbReference type="ARBA" id="ARBA00004496"/>
    </source>
</evidence>
<proteinExistence type="inferred from homology"/>
<comment type="catalytic activity">
    <reaction evidence="6">
        <text>dTTP + H2O = dTMP + diphosphate + H(+)</text>
        <dbReference type="Rhea" id="RHEA:28534"/>
        <dbReference type="ChEBI" id="CHEBI:15377"/>
        <dbReference type="ChEBI" id="CHEBI:15378"/>
        <dbReference type="ChEBI" id="CHEBI:33019"/>
        <dbReference type="ChEBI" id="CHEBI:37568"/>
        <dbReference type="ChEBI" id="CHEBI:63528"/>
        <dbReference type="EC" id="3.6.1.9"/>
    </reaction>
</comment>
<evidence type="ECO:0000256" key="4">
    <source>
        <dbReference type="ARBA" id="ARBA00022801"/>
    </source>
</evidence>
<dbReference type="GO" id="GO:0005737">
    <property type="term" value="C:cytoplasm"/>
    <property type="evidence" value="ECO:0007669"/>
    <property type="project" value="UniProtKB-SubCell"/>
</dbReference>
<evidence type="ECO:0000256" key="5">
    <source>
        <dbReference type="ARBA" id="ARBA00023080"/>
    </source>
</evidence>
<comment type="cofactor">
    <cofactor evidence="1 6">
        <name>a divalent metal cation</name>
        <dbReference type="ChEBI" id="CHEBI:60240"/>
    </cofactor>
</comment>
<dbReference type="FunFam" id="3.90.950.10:FF:000005">
    <property type="entry name" value="7-methyl-GTP pyrophosphatase"/>
    <property type="match status" value="1"/>
</dbReference>
<name>A0A3M7TY44_9BACI</name>
<dbReference type="RefSeq" id="WP_122897776.1">
    <property type="nucleotide sequence ID" value="NZ_RHIB01000001.1"/>
</dbReference>
<dbReference type="PANTHER" id="PTHR43213:SF5">
    <property type="entry name" value="BIFUNCTIONAL DTTP_UTP PYROPHOSPHATASE_METHYLTRANSFERASE PROTEIN-RELATED"/>
    <property type="match status" value="1"/>
</dbReference>
<keyword evidence="8" id="KW-1185">Reference proteome</keyword>
<dbReference type="CDD" id="cd00555">
    <property type="entry name" value="Maf"/>
    <property type="match status" value="1"/>
</dbReference>
<feature type="active site" description="Proton acceptor" evidence="6">
    <location>
        <position position="69"/>
    </location>
</feature>
<dbReference type="OrthoDB" id="9807767at2"/>
<feature type="site" description="Important for substrate specificity" evidence="6">
    <location>
        <position position="12"/>
    </location>
</feature>
<accession>A0A3M7TY44</accession>
<feature type="site" description="Important for substrate specificity" evidence="6">
    <location>
        <position position="152"/>
    </location>
</feature>
<keyword evidence="5 6" id="KW-0546">Nucleotide metabolism</keyword>
<evidence type="ECO:0000256" key="3">
    <source>
        <dbReference type="ARBA" id="ARBA00022490"/>
    </source>
</evidence>
<sequence length="192" mass="21043">MTRLILASQSPRRKKLLEQAGIPFHTISSQVEEKTDPTLSPEELVVSLAMQKAEAVFKKNPENVVLGSDTVVSIDGRVLGKPSDKKEARDMLRMLSGRTHEVFTGVAVLSGDKTRTVCEKASVQFYDLSDEEIDGYIKSGEPFDKAGSYGIQGLGAVLVERISGDYFAIVGLPLAKTIRVLREFDIVGDWQA</sequence>
<dbReference type="Gene3D" id="3.90.950.10">
    <property type="match status" value="1"/>
</dbReference>
<dbReference type="GO" id="GO:0036221">
    <property type="term" value="F:UTP diphosphatase activity"/>
    <property type="evidence" value="ECO:0007669"/>
    <property type="project" value="RHEA"/>
</dbReference>
<dbReference type="InterPro" id="IPR003697">
    <property type="entry name" value="Maf-like"/>
</dbReference>
<dbReference type="GO" id="GO:0036218">
    <property type="term" value="F:dTTP diphosphatase activity"/>
    <property type="evidence" value="ECO:0007669"/>
    <property type="project" value="RHEA"/>
</dbReference>
<evidence type="ECO:0000256" key="1">
    <source>
        <dbReference type="ARBA" id="ARBA00001968"/>
    </source>
</evidence>
<dbReference type="Proteomes" id="UP000278746">
    <property type="component" value="Unassembled WGS sequence"/>
</dbReference>
<dbReference type="PANTHER" id="PTHR43213">
    <property type="entry name" value="BIFUNCTIONAL DTTP/UTP PYROPHOSPHATASE/METHYLTRANSFERASE PROTEIN-RELATED"/>
    <property type="match status" value="1"/>
</dbReference>
<organism evidence="7 8">
    <name type="scientific">Alteribacter keqinensis</name>
    <dbReference type="NCBI Taxonomy" id="2483800"/>
    <lineage>
        <taxon>Bacteria</taxon>
        <taxon>Bacillati</taxon>
        <taxon>Bacillota</taxon>
        <taxon>Bacilli</taxon>
        <taxon>Bacillales</taxon>
        <taxon>Bacillaceae</taxon>
        <taxon>Alteribacter</taxon>
    </lineage>
</organism>
<comment type="function">
    <text evidence="6">Nucleoside triphosphate pyrophosphatase that hydrolyzes dTTP and UTP. May have a dual role in cell division arrest and in preventing the incorporation of modified nucleotides into cellular nucleic acids.</text>
</comment>
<comment type="caution">
    <text evidence="7">The sequence shown here is derived from an EMBL/GenBank/DDBJ whole genome shotgun (WGS) entry which is preliminary data.</text>
</comment>
<feature type="site" description="Important for substrate specificity" evidence="6">
    <location>
        <position position="70"/>
    </location>
</feature>
<evidence type="ECO:0000313" key="8">
    <source>
        <dbReference type="Proteomes" id="UP000278746"/>
    </source>
</evidence>